<dbReference type="PROSITE" id="PS50405">
    <property type="entry name" value="GST_CTER"/>
    <property type="match status" value="1"/>
</dbReference>
<dbReference type="InterPro" id="IPR004045">
    <property type="entry name" value="Glutathione_S-Trfase_N"/>
</dbReference>
<dbReference type="Gene3D" id="1.20.1050.10">
    <property type="match status" value="1"/>
</dbReference>
<evidence type="ECO:0000259" key="1">
    <source>
        <dbReference type="PROSITE" id="PS50404"/>
    </source>
</evidence>
<gene>
    <name evidence="3" type="primary">ORF57669</name>
</gene>
<feature type="domain" description="GST C-terminal" evidence="2">
    <location>
        <begin position="84"/>
        <end position="207"/>
    </location>
</feature>
<organism evidence="3">
    <name type="scientific">Arion vulgaris</name>
    <dbReference type="NCBI Taxonomy" id="1028688"/>
    <lineage>
        <taxon>Eukaryota</taxon>
        <taxon>Metazoa</taxon>
        <taxon>Spiralia</taxon>
        <taxon>Lophotrochozoa</taxon>
        <taxon>Mollusca</taxon>
        <taxon>Gastropoda</taxon>
        <taxon>Heterobranchia</taxon>
        <taxon>Euthyneura</taxon>
        <taxon>Panpulmonata</taxon>
        <taxon>Eupulmonata</taxon>
        <taxon>Stylommatophora</taxon>
        <taxon>Helicina</taxon>
        <taxon>Arionoidea</taxon>
        <taxon>Arionidae</taxon>
        <taxon>Arion</taxon>
    </lineage>
</organism>
<dbReference type="PANTHER" id="PTHR11571">
    <property type="entry name" value="GLUTATHIONE S-TRANSFERASE"/>
    <property type="match status" value="1"/>
</dbReference>
<protein>
    <recommendedName>
        <fullName evidence="4">Glutathione transferase</fullName>
    </recommendedName>
</protein>
<dbReference type="InterPro" id="IPR004046">
    <property type="entry name" value="GST_C"/>
</dbReference>
<dbReference type="PROSITE" id="PS50404">
    <property type="entry name" value="GST_NTER"/>
    <property type="match status" value="1"/>
</dbReference>
<evidence type="ECO:0000259" key="2">
    <source>
        <dbReference type="PROSITE" id="PS50405"/>
    </source>
</evidence>
<name>A0A0B6ZCN5_9EUPU</name>
<proteinExistence type="predicted"/>
<dbReference type="SUPFAM" id="SSF52833">
    <property type="entry name" value="Thioredoxin-like"/>
    <property type="match status" value="1"/>
</dbReference>
<dbReference type="CDD" id="cd03192">
    <property type="entry name" value="GST_C_Sigma_like"/>
    <property type="match status" value="1"/>
</dbReference>
<dbReference type="SFLD" id="SFLDG01205">
    <property type="entry name" value="AMPS.1"/>
    <property type="match status" value="1"/>
</dbReference>
<dbReference type="EMBL" id="HACG01019347">
    <property type="protein sequence ID" value="CEK66212.1"/>
    <property type="molecule type" value="Transcribed_RNA"/>
</dbReference>
<evidence type="ECO:0000313" key="3">
    <source>
        <dbReference type="EMBL" id="CEK66212.1"/>
    </source>
</evidence>
<dbReference type="InterPro" id="IPR036249">
    <property type="entry name" value="Thioredoxin-like_sf"/>
</dbReference>
<dbReference type="InterPro" id="IPR036282">
    <property type="entry name" value="Glutathione-S-Trfase_C_sf"/>
</dbReference>
<dbReference type="Pfam" id="PF02798">
    <property type="entry name" value="GST_N"/>
    <property type="match status" value="1"/>
</dbReference>
<accession>A0A0B6ZCN5</accession>
<dbReference type="Pfam" id="PF14497">
    <property type="entry name" value="GST_C_3"/>
    <property type="match status" value="1"/>
</dbReference>
<sequence>MSKPVYYYFNLRARGELSRLVAAVGKIDYEDKRLSFSEWPGQYKSKTPYGQVPALEVDGHWYAQKLAITLFFARKAGLYPTSGNPLEILKYDHVLNFTEEILEQIVQAVVDKTLYSKPEKFDKLKQDVLDAKIPILEKLLTQNGKGYFVEDKLSVVDLSAFNITEHIVDTQGKSYLDSYPQLKAHFDRVGENENLKKYLANRPAGDANL</sequence>
<dbReference type="SFLD" id="SFLDG00363">
    <property type="entry name" value="AMPS_(cytGST):_Alpha-__Mu-__Pi"/>
    <property type="match status" value="1"/>
</dbReference>
<dbReference type="SFLD" id="SFLDS00019">
    <property type="entry name" value="Glutathione_Transferase_(cytos"/>
    <property type="match status" value="1"/>
</dbReference>
<evidence type="ECO:0008006" key="4">
    <source>
        <dbReference type="Google" id="ProtNLM"/>
    </source>
</evidence>
<dbReference type="InterPro" id="IPR010987">
    <property type="entry name" value="Glutathione-S-Trfase_C-like"/>
</dbReference>
<feature type="domain" description="GST N-terminal" evidence="1">
    <location>
        <begin position="2"/>
        <end position="80"/>
    </location>
</feature>
<dbReference type="GO" id="GO:0004364">
    <property type="term" value="F:glutathione transferase activity"/>
    <property type="evidence" value="ECO:0007669"/>
    <property type="project" value="TreeGrafter"/>
</dbReference>
<reference evidence="3" key="1">
    <citation type="submission" date="2014-12" db="EMBL/GenBank/DDBJ databases">
        <title>Insight into the proteome of Arion vulgaris.</title>
        <authorList>
            <person name="Aradska J."/>
            <person name="Bulat T."/>
            <person name="Smidak R."/>
            <person name="Sarate P."/>
            <person name="Gangsoo J."/>
            <person name="Sialana F."/>
            <person name="Bilban M."/>
            <person name="Lubec G."/>
        </authorList>
    </citation>
    <scope>NUCLEOTIDE SEQUENCE</scope>
    <source>
        <tissue evidence="3">Skin</tissue>
    </source>
</reference>
<dbReference type="CDD" id="cd03039">
    <property type="entry name" value="GST_N_Sigma_like"/>
    <property type="match status" value="1"/>
</dbReference>
<dbReference type="InterPro" id="IPR050213">
    <property type="entry name" value="GST_superfamily"/>
</dbReference>
<dbReference type="GO" id="GO:0006749">
    <property type="term" value="P:glutathione metabolic process"/>
    <property type="evidence" value="ECO:0007669"/>
    <property type="project" value="TreeGrafter"/>
</dbReference>
<dbReference type="InterPro" id="IPR040079">
    <property type="entry name" value="Glutathione_S-Trfase"/>
</dbReference>
<dbReference type="SUPFAM" id="SSF47616">
    <property type="entry name" value="GST C-terminal domain-like"/>
    <property type="match status" value="1"/>
</dbReference>
<dbReference type="AlphaFoldDB" id="A0A0B6ZCN5"/>
<dbReference type="Gene3D" id="3.40.30.10">
    <property type="entry name" value="Glutaredoxin"/>
    <property type="match status" value="1"/>
</dbReference>